<dbReference type="AlphaFoldDB" id="A0A1T3NV78"/>
<comment type="caution">
    <text evidence="2">The sequence shown here is derived from an EMBL/GenBank/DDBJ whole genome shotgun (WGS) entry which is preliminary data.</text>
</comment>
<accession>A0A1T3NV78</accession>
<dbReference type="InterPro" id="IPR001279">
    <property type="entry name" value="Metallo-B-lactamas"/>
</dbReference>
<feature type="domain" description="Metallo-beta-lactamase" evidence="1">
    <location>
        <begin position="35"/>
        <end position="215"/>
    </location>
</feature>
<dbReference type="Gene3D" id="3.60.15.10">
    <property type="entry name" value="Ribonuclease Z/Hydroxyacylglutathione hydrolase-like"/>
    <property type="match status" value="1"/>
</dbReference>
<dbReference type="RefSeq" id="WP_078974821.1">
    <property type="nucleotide sequence ID" value="NZ_MWQN01000001.1"/>
</dbReference>
<name>A0A1T3NV78_9ACTN</name>
<dbReference type="STRING" id="159449.B4N89_05960"/>
<dbReference type="InterPro" id="IPR036866">
    <property type="entry name" value="RibonucZ/Hydroxyglut_hydro"/>
</dbReference>
<gene>
    <name evidence="2" type="ORF">B4N89_05960</name>
</gene>
<protein>
    <submittedName>
        <fullName evidence="2">MBL fold metallo-hydrolase</fullName>
    </submittedName>
</protein>
<dbReference type="CDD" id="cd16282">
    <property type="entry name" value="metallo-hydrolase-like_MBL-fold"/>
    <property type="match status" value="1"/>
</dbReference>
<dbReference type="Proteomes" id="UP000190037">
    <property type="component" value="Unassembled WGS sequence"/>
</dbReference>
<organism evidence="2 3">
    <name type="scientific">Embleya scabrispora</name>
    <dbReference type="NCBI Taxonomy" id="159449"/>
    <lineage>
        <taxon>Bacteria</taxon>
        <taxon>Bacillati</taxon>
        <taxon>Actinomycetota</taxon>
        <taxon>Actinomycetes</taxon>
        <taxon>Kitasatosporales</taxon>
        <taxon>Streptomycetaceae</taxon>
        <taxon>Embleya</taxon>
    </lineage>
</organism>
<evidence type="ECO:0000313" key="2">
    <source>
        <dbReference type="EMBL" id="OPC80560.1"/>
    </source>
</evidence>
<keyword evidence="2" id="KW-0378">Hydrolase</keyword>
<dbReference type="InterPro" id="IPR050855">
    <property type="entry name" value="NDM-1-like"/>
</dbReference>
<evidence type="ECO:0000259" key="1">
    <source>
        <dbReference type="SMART" id="SM00849"/>
    </source>
</evidence>
<dbReference type="SMART" id="SM00849">
    <property type="entry name" value="Lactamase_B"/>
    <property type="match status" value="1"/>
</dbReference>
<reference evidence="2 3" key="1">
    <citation type="submission" date="2017-03" db="EMBL/GenBank/DDBJ databases">
        <title>Draft genome sequence of Streptomyces scabrisporus NF3, endophyte isolated from Amphipterygium adstringens.</title>
        <authorList>
            <person name="Vazquez M."/>
            <person name="Ceapa C.D."/>
            <person name="Rodriguez Luna D."/>
            <person name="Sanchez Esquivel S."/>
        </authorList>
    </citation>
    <scope>NUCLEOTIDE SEQUENCE [LARGE SCALE GENOMIC DNA]</scope>
    <source>
        <strain evidence="2 3">NF3</strain>
    </source>
</reference>
<dbReference type="PANTHER" id="PTHR42951">
    <property type="entry name" value="METALLO-BETA-LACTAMASE DOMAIN-CONTAINING"/>
    <property type="match status" value="1"/>
</dbReference>
<dbReference type="SUPFAM" id="SSF56281">
    <property type="entry name" value="Metallo-hydrolase/oxidoreductase"/>
    <property type="match status" value="1"/>
</dbReference>
<dbReference type="PANTHER" id="PTHR42951:SF4">
    <property type="entry name" value="ACYL-COENZYME A THIOESTERASE MBLAC2"/>
    <property type="match status" value="1"/>
</dbReference>
<dbReference type="EMBL" id="MWQN01000001">
    <property type="protein sequence ID" value="OPC80560.1"/>
    <property type="molecule type" value="Genomic_DNA"/>
</dbReference>
<dbReference type="Pfam" id="PF00753">
    <property type="entry name" value="Lactamase_B"/>
    <property type="match status" value="1"/>
</dbReference>
<dbReference type="GO" id="GO:0016787">
    <property type="term" value="F:hydrolase activity"/>
    <property type="evidence" value="ECO:0007669"/>
    <property type="project" value="UniProtKB-KW"/>
</dbReference>
<sequence>MSTSQHDHGRMDPPRVQEVADGAYAYIQPDGTWWINNTGFLVGPEGVVAIDGCATEARTRTFQETIAKHTDAPVRTLINTHHHGDHTNGNYLFETATIVAHEKTRTEILNLGIMEVESIWPGVGWGGVRAVPPFLTFTEGVTVYAGDLRAQVRHFGAAHTSNDSVVWLEEQSVLYTGDLIFNGGTPFLLMGSPAGYLEVLEKVKELGAATLVPGHGEVCGPDQIDYAIGYTEFVLETARKGLEAGLDPLSVARETDLGEYAALSDSERIVGNLHRAYAELGGVERAGAIDIYAALGDMVTFNGGKPLSCYA</sequence>
<dbReference type="OrthoDB" id="420651at2"/>
<dbReference type="eggNOG" id="COG0491">
    <property type="taxonomic scope" value="Bacteria"/>
</dbReference>
<proteinExistence type="predicted"/>
<evidence type="ECO:0000313" key="3">
    <source>
        <dbReference type="Proteomes" id="UP000190037"/>
    </source>
</evidence>
<keyword evidence="3" id="KW-1185">Reference proteome</keyword>